<protein>
    <recommendedName>
        <fullName evidence="4">ABC-2 type transport system permease protein</fullName>
    </recommendedName>
</protein>
<feature type="transmembrane region" description="Helical" evidence="1">
    <location>
        <begin position="116"/>
        <end position="138"/>
    </location>
</feature>
<feature type="transmembrane region" description="Helical" evidence="1">
    <location>
        <begin position="159"/>
        <end position="189"/>
    </location>
</feature>
<keyword evidence="1" id="KW-1133">Transmembrane helix</keyword>
<accession>A0A9W6SEM8</accession>
<dbReference type="Proteomes" id="UP001165079">
    <property type="component" value="Unassembled WGS sequence"/>
</dbReference>
<dbReference type="EMBL" id="BSTX01000001">
    <property type="protein sequence ID" value="GLZ75805.1"/>
    <property type="molecule type" value="Genomic_DNA"/>
</dbReference>
<organism evidence="2 3">
    <name type="scientific">Actinorhabdospora filicis</name>
    <dbReference type="NCBI Taxonomy" id="1785913"/>
    <lineage>
        <taxon>Bacteria</taxon>
        <taxon>Bacillati</taxon>
        <taxon>Actinomycetota</taxon>
        <taxon>Actinomycetes</taxon>
        <taxon>Micromonosporales</taxon>
        <taxon>Micromonosporaceae</taxon>
        <taxon>Actinorhabdospora</taxon>
    </lineage>
</organism>
<keyword evidence="3" id="KW-1185">Reference proteome</keyword>
<proteinExistence type="predicted"/>
<evidence type="ECO:0000256" key="1">
    <source>
        <dbReference type="SAM" id="Phobius"/>
    </source>
</evidence>
<dbReference type="GO" id="GO:0140359">
    <property type="term" value="F:ABC-type transporter activity"/>
    <property type="evidence" value="ECO:0007669"/>
    <property type="project" value="InterPro"/>
</dbReference>
<feature type="transmembrane region" description="Helical" evidence="1">
    <location>
        <begin position="242"/>
        <end position="265"/>
    </location>
</feature>
<evidence type="ECO:0008006" key="4">
    <source>
        <dbReference type="Google" id="ProtNLM"/>
    </source>
</evidence>
<dbReference type="RefSeq" id="WP_285661030.1">
    <property type="nucleotide sequence ID" value="NZ_BSTX01000001.1"/>
</dbReference>
<keyword evidence="1" id="KW-0472">Membrane</keyword>
<gene>
    <name evidence="2" type="ORF">Afil01_06120</name>
</gene>
<feature type="transmembrane region" description="Helical" evidence="1">
    <location>
        <begin position="308"/>
        <end position="329"/>
    </location>
</feature>
<dbReference type="AlphaFoldDB" id="A0A9W6SEM8"/>
<keyword evidence="1" id="KW-0812">Transmembrane</keyword>
<name>A0A9W6SEM8_9ACTN</name>
<dbReference type="GO" id="GO:0005886">
    <property type="term" value="C:plasma membrane"/>
    <property type="evidence" value="ECO:0007669"/>
    <property type="project" value="UniProtKB-SubCell"/>
</dbReference>
<evidence type="ECO:0000313" key="2">
    <source>
        <dbReference type="EMBL" id="GLZ75805.1"/>
    </source>
</evidence>
<feature type="transmembrane region" description="Helical" evidence="1">
    <location>
        <begin position="15"/>
        <end position="36"/>
    </location>
</feature>
<reference evidence="2" key="1">
    <citation type="submission" date="2023-03" db="EMBL/GenBank/DDBJ databases">
        <title>Actinorhabdospora filicis NBRC 111898.</title>
        <authorList>
            <person name="Ichikawa N."/>
            <person name="Sato H."/>
            <person name="Tonouchi N."/>
        </authorList>
    </citation>
    <scope>NUCLEOTIDE SEQUENCE</scope>
    <source>
        <strain evidence="2">NBRC 111898</strain>
    </source>
</reference>
<feature type="transmembrane region" description="Helical" evidence="1">
    <location>
        <begin position="209"/>
        <end position="230"/>
    </location>
</feature>
<sequence>MLLKVELRRFFTRRFGMVMSLATVAAMAVILIIAMANSHKPSADEIAYAESEAAAARIDMAPRFDECQRMSPLPAVVDGEENWLSGQDCAQYDPDLIDAANYLYGSVSFTQDVPPLMYVFGCLIAMAGMVTAASFVGAEWPTGGMTNLLLWKPRRMEVFFSKLGASLITITAGAFGLTGVFLLLMWVITSVGGYVGDVNSTWLGEFVEQVLRMAALPVMLTVVGFSIAMLGRRTAAALGALAAYAVVFEFGLRIIGQFIPGLYFLELFTLSPYVIGWLIGRYEIVDYGSSYSNYGDYVEPTTITIDRVGGSIVLLLFTLVLVGAAAWVFKRRDVANG</sequence>
<comment type="caution">
    <text evidence="2">The sequence shown here is derived from an EMBL/GenBank/DDBJ whole genome shotgun (WGS) entry which is preliminary data.</text>
</comment>
<evidence type="ECO:0000313" key="3">
    <source>
        <dbReference type="Proteomes" id="UP001165079"/>
    </source>
</evidence>